<evidence type="ECO:0000313" key="3">
    <source>
        <dbReference type="Proteomes" id="UP001589576"/>
    </source>
</evidence>
<name>A0ABV5GA59_9FLAO</name>
<protein>
    <recommendedName>
        <fullName evidence="4">Lipoprotein</fullName>
    </recommendedName>
</protein>
<sequence>MKRIILFCSILIIVCFTSSLTLVSCKTKKPAVEKDITLAKPTEVEIIKKKRADDLGTRLLETCNISRFKSFSTTEATDKVRKNATKEKIAAICQKINQRNGRFLGINLTDITHNKITDEYTFRYNIDYEKKLYKRELFVTINTDNKVSAISTKEVTPKPL</sequence>
<proteinExistence type="predicted"/>
<evidence type="ECO:0000313" key="2">
    <source>
        <dbReference type="EMBL" id="MFB9088011.1"/>
    </source>
</evidence>
<keyword evidence="3" id="KW-1185">Reference proteome</keyword>
<dbReference type="Proteomes" id="UP001589576">
    <property type="component" value="Unassembled WGS sequence"/>
</dbReference>
<evidence type="ECO:0008006" key="4">
    <source>
        <dbReference type="Google" id="ProtNLM"/>
    </source>
</evidence>
<accession>A0ABV5GA59</accession>
<feature type="chain" id="PRO_5046161944" description="Lipoprotein" evidence="1">
    <location>
        <begin position="24"/>
        <end position="160"/>
    </location>
</feature>
<dbReference type="RefSeq" id="WP_290285447.1">
    <property type="nucleotide sequence ID" value="NZ_JAUFQN010000019.1"/>
</dbReference>
<comment type="caution">
    <text evidence="2">The sequence shown here is derived from an EMBL/GenBank/DDBJ whole genome shotgun (WGS) entry which is preliminary data.</text>
</comment>
<gene>
    <name evidence="2" type="ORF">ACFFUU_00195</name>
</gene>
<dbReference type="PROSITE" id="PS51257">
    <property type="entry name" value="PROKAR_LIPOPROTEIN"/>
    <property type="match status" value="1"/>
</dbReference>
<reference evidence="2 3" key="1">
    <citation type="submission" date="2024-09" db="EMBL/GenBank/DDBJ databases">
        <authorList>
            <person name="Sun Q."/>
            <person name="Mori K."/>
        </authorList>
    </citation>
    <scope>NUCLEOTIDE SEQUENCE [LARGE SCALE GENOMIC DNA]</scope>
    <source>
        <strain evidence="2 3">CECT 8460</strain>
    </source>
</reference>
<organism evidence="2 3">
    <name type="scientific">Flavobacterium paronense</name>
    <dbReference type="NCBI Taxonomy" id="1392775"/>
    <lineage>
        <taxon>Bacteria</taxon>
        <taxon>Pseudomonadati</taxon>
        <taxon>Bacteroidota</taxon>
        <taxon>Flavobacteriia</taxon>
        <taxon>Flavobacteriales</taxon>
        <taxon>Flavobacteriaceae</taxon>
        <taxon>Flavobacterium</taxon>
    </lineage>
</organism>
<evidence type="ECO:0000256" key="1">
    <source>
        <dbReference type="SAM" id="SignalP"/>
    </source>
</evidence>
<feature type="signal peptide" evidence="1">
    <location>
        <begin position="1"/>
        <end position="23"/>
    </location>
</feature>
<dbReference type="EMBL" id="JBHMFB010000001">
    <property type="protein sequence ID" value="MFB9088011.1"/>
    <property type="molecule type" value="Genomic_DNA"/>
</dbReference>
<keyword evidence="1" id="KW-0732">Signal</keyword>